<feature type="region of interest" description="Disordered" evidence="1">
    <location>
        <begin position="294"/>
        <end position="318"/>
    </location>
</feature>
<proteinExistence type="predicted"/>
<evidence type="ECO:0000313" key="2">
    <source>
        <dbReference type="EMBL" id="MEX8193136.1"/>
    </source>
</evidence>
<protein>
    <submittedName>
        <fullName evidence="2">YdgA family protein</fullName>
    </submittedName>
</protein>
<sequence length="472" mass="51017">MNKKVGIVIAAAAVVVVAGALGTSYYMGGKLQQGFTEGAAKWSQDGLKVQITSYERGAFSSTAKTVWTLERGDEPLQFTAEHQISHGPLPLGHAAEIHTRFNLPDDTDAAIKTALNGRSPLEVETKLGWGRSSSNVMTSPAISAKVNDSDMQWGGMKIEWNMPADMKAAKGTANFAALQFKDEEGSFSMDKANMRFDVKQPAGQQFWTGPFAMTIAKLETRKQEEDKASTSSFEGISMDSDTVLKGDVVEMIFKSGIKSAKLDDKKADDLALDMAFRNVDAGWINQVMEMAKRQSPLNAAKDGDEAEDGEDGAAGHDLRGKLTKSVAQALARKPSIEITRLSMRTPEGVSEFGAAVEYLGDGENMSRLLKDVKVSLKAQLPQPVLDSFMLSRKRRNLIANLEDENDYPAEEVEAAAKAQAQSSLDNLKAQGVFEDKGGMLSTLIVYANGEFQVNGKPLDQLGSATLMGEALE</sequence>
<dbReference type="RefSeq" id="WP_369338338.1">
    <property type="nucleotide sequence ID" value="NZ_JBFYGN010000009.1"/>
</dbReference>
<keyword evidence="3" id="KW-1185">Reference proteome</keyword>
<accession>A0ABV3ZV11</accession>
<organism evidence="2 3">
    <name type="scientific">Comamonas guangdongensis</name>
    <dbReference type="NCBI Taxonomy" id="510515"/>
    <lineage>
        <taxon>Bacteria</taxon>
        <taxon>Pseudomonadati</taxon>
        <taxon>Pseudomonadota</taxon>
        <taxon>Betaproteobacteria</taxon>
        <taxon>Burkholderiales</taxon>
        <taxon>Comamonadaceae</taxon>
        <taxon>Comamonas</taxon>
    </lineage>
</organism>
<dbReference type="Proteomes" id="UP001561046">
    <property type="component" value="Unassembled WGS sequence"/>
</dbReference>
<name>A0ABV3ZV11_9BURK</name>
<gene>
    <name evidence="2" type="ORF">AB6724_09795</name>
</gene>
<dbReference type="EMBL" id="JBFYGN010000009">
    <property type="protein sequence ID" value="MEX8193136.1"/>
    <property type="molecule type" value="Genomic_DNA"/>
</dbReference>
<dbReference type="InterPro" id="IPR010352">
    <property type="entry name" value="DUF945"/>
</dbReference>
<reference evidence="2 3" key="1">
    <citation type="journal article" date="2013" name="Int. J. Syst. Evol. Microbiol.">
        <title>Comamonas guangdongensis sp. nov., isolated from subterranean forest sediment, and emended description of the genus Comamonas.</title>
        <authorList>
            <person name="Zhang J."/>
            <person name="Wang Y."/>
            <person name="Zhou S."/>
            <person name="Wu C."/>
            <person name="He J."/>
            <person name="Li F."/>
        </authorList>
    </citation>
    <scope>NUCLEOTIDE SEQUENCE [LARGE SCALE GENOMIC DNA]</scope>
    <source>
        <strain evidence="2 3">CCTCC AB2011133</strain>
    </source>
</reference>
<dbReference type="Pfam" id="PF06097">
    <property type="entry name" value="DUF945"/>
    <property type="match status" value="1"/>
</dbReference>
<evidence type="ECO:0000256" key="1">
    <source>
        <dbReference type="SAM" id="MobiDB-lite"/>
    </source>
</evidence>
<evidence type="ECO:0000313" key="3">
    <source>
        <dbReference type="Proteomes" id="UP001561046"/>
    </source>
</evidence>
<comment type="caution">
    <text evidence="2">The sequence shown here is derived from an EMBL/GenBank/DDBJ whole genome shotgun (WGS) entry which is preliminary data.</text>
</comment>